<dbReference type="Gene3D" id="1.10.1380.10">
    <property type="entry name" value="Neutral endopeptidase , domain2"/>
    <property type="match status" value="1"/>
</dbReference>
<feature type="domain" description="Peptidase M13 N-terminal" evidence="2">
    <location>
        <begin position="4"/>
        <end position="82"/>
    </location>
</feature>
<sequence>MRKAPTWKYCTARAMNMMSYAAAALYVRSTFDQASKNVTLEMIDDLQEAFRGMILTSDWMDTQTKTAALNKAEKMLCKIAYPDFILDDKKLDDYYSGFSVEESDSFSQIWEKLLRWKVNYDFKRLLEPVDRNEFIFSPLQSNAIHSYETNSIRELRLGSAFPCDCAISFDRIITHTKLEKPHIIFNPVKPPSLWSSPRPTSFQCNVHCCFATELSSLLTT</sequence>
<keyword evidence="4" id="KW-1185">Reference proteome</keyword>
<dbReference type="Proteomes" id="UP000054047">
    <property type="component" value="Unassembled WGS sequence"/>
</dbReference>
<dbReference type="InterPro" id="IPR024079">
    <property type="entry name" value="MetalloPept_cat_dom_sf"/>
</dbReference>
<evidence type="ECO:0000313" key="3">
    <source>
        <dbReference type="EMBL" id="KIH67365.1"/>
    </source>
</evidence>
<dbReference type="EMBL" id="KN726728">
    <property type="protein sequence ID" value="KIH67365.1"/>
    <property type="molecule type" value="Genomic_DNA"/>
</dbReference>
<comment type="similarity">
    <text evidence="1">Belongs to the peptidase M13 family.</text>
</comment>
<dbReference type="InterPro" id="IPR008753">
    <property type="entry name" value="Peptidase_M13_N"/>
</dbReference>
<dbReference type="GO" id="GO:0016485">
    <property type="term" value="P:protein processing"/>
    <property type="evidence" value="ECO:0007669"/>
    <property type="project" value="TreeGrafter"/>
</dbReference>
<dbReference type="InterPro" id="IPR000718">
    <property type="entry name" value="Peptidase_M13"/>
</dbReference>
<name>A0A0C2H0W2_9BILA</name>
<evidence type="ECO:0000259" key="2">
    <source>
        <dbReference type="Pfam" id="PF05649"/>
    </source>
</evidence>
<evidence type="ECO:0000256" key="1">
    <source>
        <dbReference type="ARBA" id="ARBA00007357"/>
    </source>
</evidence>
<dbReference type="MEROPS" id="M13.013"/>
<dbReference type="InterPro" id="IPR042089">
    <property type="entry name" value="Peptidase_M13_dom_2"/>
</dbReference>
<dbReference type="PANTHER" id="PTHR11733">
    <property type="entry name" value="ZINC METALLOPROTEASE FAMILY M13 NEPRILYSIN-RELATED"/>
    <property type="match status" value="1"/>
</dbReference>
<dbReference type="AlphaFoldDB" id="A0A0C2H0W2"/>
<reference evidence="3 4" key="1">
    <citation type="submission" date="2013-12" db="EMBL/GenBank/DDBJ databases">
        <title>Draft genome of the parsitic nematode Ancylostoma duodenale.</title>
        <authorList>
            <person name="Mitreva M."/>
        </authorList>
    </citation>
    <scope>NUCLEOTIDE SEQUENCE [LARGE SCALE GENOMIC DNA]</scope>
    <source>
        <strain evidence="3 4">Zhejiang</strain>
    </source>
</reference>
<accession>A0A0C2H0W2</accession>
<dbReference type="PANTHER" id="PTHR11733:SF237">
    <property type="entry name" value="NEPRILYSIN-LIKE 4"/>
    <property type="match status" value="1"/>
</dbReference>
<protein>
    <recommendedName>
        <fullName evidence="2">Peptidase M13 N-terminal domain-containing protein</fullName>
    </recommendedName>
</protein>
<gene>
    <name evidence="3" type="ORF">ANCDUO_02302</name>
</gene>
<organism evidence="3 4">
    <name type="scientific">Ancylostoma duodenale</name>
    <dbReference type="NCBI Taxonomy" id="51022"/>
    <lineage>
        <taxon>Eukaryota</taxon>
        <taxon>Metazoa</taxon>
        <taxon>Ecdysozoa</taxon>
        <taxon>Nematoda</taxon>
        <taxon>Chromadorea</taxon>
        <taxon>Rhabditida</taxon>
        <taxon>Rhabditina</taxon>
        <taxon>Rhabditomorpha</taxon>
        <taxon>Strongyloidea</taxon>
        <taxon>Ancylostomatidae</taxon>
        <taxon>Ancylostomatinae</taxon>
        <taxon>Ancylostoma</taxon>
    </lineage>
</organism>
<evidence type="ECO:0000313" key="4">
    <source>
        <dbReference type="Proteomes" id="UP000054047"/>
    </source>
</evidence>
<dbReference type="GO" id="GO:0004222">
    <property type="term" value="F:metalloendopeptidase activity"/>
    <property type="evidence" value="ECO:0007669"/>
    <property type="project" value="InterPro"/>
</dbReference>
<dbReference type="Gene3D" id="3.40.390.10">
    <property type="entry name" value="Collagenase (Catalytic Domain)"/>
    <property type="match status" value="1"/>
</dbReference>
<proteinExistence type="inferred from homology"/>
<dbReference type="PROSITE" id="PS51885">
    <property type="entry name" value="NEPRILYSIN"/>
    <property type="match status" value="1"/>
</dbReference>
<dbReference type="OrthoDB" id="6475849at2759"/>
<dbReference type="SUPFAM" id="SSF55486">
    <property type="entry name" value="Metalloproteases ('zincins'), catalytic domain"/>
    <property type="match status" value="1"/>
</dbReference>
<dbReference type="GO" id="GO:0005886">
    <property type="term" value="C:plasma membrane"/>
    <property type="evidence" value="ECO:0007669"/>
    <property type="project" value="TreeGrafter"/>
</dbReference>
<dbReference type="Pfam" id="PF05649">
    <property type="entry name" value="Peptidase_M13_N"/>
    <property type="match status" value="1"/>
</dbReference>